<keyword evidence="4" id="KW-1185">Reference proteome</keyword>
<feature type="compositionally biased region" description="Polar residues" evidence="2">
    <location>
        <begin position="169"/>
        <end position="186"/>
    </location>
</feature>
<name>A0A0V0QR11_PSEPJ</name>
<dbReference type="Proteomes" id="UP000054937">
    <property type="component" value="Unassembled WGS sequence"/>
</dbReference>
<feature type="region of interest" description="Disordered" evidence="2">
    <location>
        <begin position="159"/>
        <end position="186"/>
    </location>
</feature>
<gene>
    <name evidence="3" type="ORF">PPERSA_06027</name>
</gene>
<organism evidence="3 4">
    <name type="scientific">Pseudocohnilembus persalinus</name>
    <name type="common">Ciliate</name>
    <dbReference type="NCBI Taxonomy" id="266149"/>
    <lineage>
        <taxon>Eukaryota</taxon>
        <taxon>Sar</taxon>
        <taxon>Alveolata</taxon>
        <taxon>Ciliophora</taxon>
        <taxon>Intramacronucleata</taxon>
        <taxon>Oligohymenophorea</taxon>
        <taxon>Scuticociliatia</taxon>
        <taxon>Philasterida</taxon>
        <taxon>Pseudocohnilembidae</taxon>
        <taxon>Pseudocohnilembus</taxon>
    </lineage>
</organism>
<proteinExistence type="predicted"/>
<accession>A0A0V0QR11</accession>
<evidence type="ECO:0000256" key="2">
    <source>
        <dbReference type="SAM" id="MobiDB-lite"/>
    </source>
</evidence>
<dbReference type="AlphaFoldDB" id="A0A0V0QR11"/>
<protein>
    <submittedName>
        <fullName evidence="3">Uncharacterized protein</fullName>
    </submittedName>
</protein>
<keyword evidence="1" id="KW-0175">Coiled coil</keyword>
<feature type="coiled-coil region" evidence="1">
    <location>
        <begin position="792"/>
        <end position="830"/>
    </location>
</feature>
<evidence type="ECO:0000256" key="1">
    <source>
        <dbReference type="SAM" id="Coils"/>
    </source>
</evidence>
<dbReference type="EMBL" id="LDAU01000115">
    <property type="protein sequence ID" value="KRX04474.1"/>
    <property type="molecule type" value="Genomic_DNA"/>
</dbReference>
<feature type="coiled-coil region" evidence="1">
    <location>
        <begin position="515"/>
        <end position="556"/>
    </location>
</feature>
<dbReference type="InParanoid" id="A0A0V0QR11"/>
<sequence>MNETAEFQQKKQYLDVQYNHNELKQKRKEILKDKEIKKKNQIIYSDQKNFYRTIDEGFFKQLTHQEQQNHLQSDVNLIRNKTNSIYEVEQKDDFVQNLKIDLYQALGEKNQKLAYQTIELIENLKNSLNSKSFIVNSVNQEKSNKSECQTSYQNQIKTLNSENFDENKGSQTKQEPKSSNKLPLFNQNKPNQIQEFIKQQMKQKSEELDNNIFQITPSKLGNQHLIKGILMTYPLVQLQTEIKKFTEHKDIHQFFKNMLYKNNDDKDDSNNNQILNKQESQNLLKLQQTHQNNFQQTVNNNNNTKNNSQQLSDLQNQSECSDFTTNGELQDEVQDIFFTDLKEVKRYYLQKNNEQVEKLLLKNQFSNQLRNFCEQDWVIQHLEYDVLDMIQKIYNPKSLMERRQQLQQNYSEKIKEKYRKINESENELNQKYLSRIQNLEKLIDNYQAKEINLTNKIENQQKQINKLNQIIDEDREKKEVEILKIMELCKDNESIKQSPFISKLESYDNLINVTQKEQKRKIRELDKKIKDQDEHIQTLNKKIVELKQDLENSLKRPFKKDKTTQIDLIVFSNKLKNSPLFPSYLDKNGEVDNKKNKCFLLSMKKGLEIINVFLKEFIINEKNQSLLETNFEKYISEQRLQQVHLQKQQYEEEQKNDDIQKYTEEAFSKFYYSQAFNYKDGNEEQKIKVLTPFLQFIFTEISEPNFYLQSYFETILQNIIFKPVNQGQKTGKNFKQTMGQQVEKINQFLQTQSSGYVTNFNDEQVEFVKNSEISHDHIIMKTFDTYNCFRLLEECHNNLKELLRQEVKSNERIKNQNDDFLNNLSKILQQQGGFSDSELQIQIDHCQKTFTSFRMLLEYLSQKFNNR</sequence>
<feature type="region of interest" description="Disordered" evidence="2">
    <location>
        <begin position="296"/>
        <end position="317"/>
    </location>
</feature>
<evidence type="ECO:0000313" key="4">
    <source>
        <dbReference type="Proteomes" id="UP000054937"/>
    </source>
</evidence>
<feature type="coiled-coil region" evidence="1">
    <location>
        <begin position="407"/>
        <end position="477"/>
    </location>
</feature>
<comment type="caution">
    <text evidence="3">The sequence shown here is derived from an EMBL/GenBank/DDBJ whole genome shotgun (WGS) entry which is preliminary data.</text>
</comment>
<evidence type="ECO:0000313" key="3">
    <source>
        <dbReference type="EMBL" id="KRX04474.1"/>
    </source>
</evidence>
<reference evidence="3 4" key="1">
    <citation type="journal article" date="2015" name="Sci. Rep.">
        <title>Genome of the facultative scuticociliatosis pathogen Pseudocohnilembus persalinus provides insight into its virulence through horizontal gene transfer.</title>
        <authorList>
            <person name="Xiong J."/>
            <person name="Wang G."/>
            <person name="Cheng J."/>
            <person name="Tian M."/>
            <person name="Pan X."/>
            <person name="Warren A."/>
            <person name="Jiang C."/>
            <person name="Yuan D."/>
            <person name="Miao W."/>
        </authorList>
    </citation>
    <scope>NUCLEOTIDE SEQUENCE [LARGE SCALE GENOMIC DNA]</scope>
    <source>
        <strain evidence="3">36N120E</strain>
    </source>
</reference>